<feature type="compositionally biased region" description="Low complexity" evidence="1">
    <location>
        <begin position="509"/>
        <end position="519"/>
    </location>
</feature>
<feature type="compositionally biased region" description="Acidic residues" evidence="1">
    <location>
        <begin position="541"/>
        <end position="558"/>
    </location>
</feature>
<dbReference type="AlphaFoldDB" id="A0A9P1I3X9"/>
<dbReference type="InterPro" id="IPR053360">
    <property type="entry name" value="Zinc_finger_domain"/>
</dbReference>
<reference evidence="2" key="1">
    <citation type="submission" date="2022-11" db="EMBL/GenBank/DDBJ databases">
        <authorList>
            <person name="Kikuchi T."/>
        </authorList>
    </citation>
    <scope>NUCLEOTIDE SEQUENCE</scope>
    <source>
        <strain evidence="2">PS1010</strain>
    </source>
</reference>
<dbReference type="EMBL" id="CANHGI010000001">
    <property type="protein sequence ID" value="CAI5437535.1"/>
    <property type="molecule type" value="Genomic_DNA"/>
</dbReference>
<dbReference type="Proteomes" id="UP001152747">
    <property type="component" value="Unassembled WGS sequence"/>
</dbReference>
<feature type="region of interest" description="Disordered" evidence="1">
    <location>
        <begin position="541"/>
        <end position="560"/>
    </location>
</feature>
<gene>
    <name evidence="2" type="ORF">CAMP_LOCUS172</name>
</gene>
<evidence type="ECO:0000256" key="1">
    <source>
        <dbReference type="SAM" id="MobiDB-lite"/>
    </source>
</evidence>
<protein>
    <submittedName>
        <fullName evidence="2">Uncharacterized protein</fullName>
    </submittedName>
</protein>
<name>A0A9P1I3X9_9PELO</name>
<sequence>MTEFCKSYIQVNIFGKTLQQLRDNNTDLHKILMNIGCDQIWLGDMPLYLQSSGKTYGDVTSILNTSLSDDSSPKHSTPQTSRVPPPNLSSIITKILSKIGHSSDDLDIQPKVFKLVANLLKSVVDIICETETQAIFDSFQSASSSEQICSNNITQINIEKDFELDTLILSTTINQDQKFPRCSTPRDSRIGRILTLGASLSKIASETSTEEFLEITGSINQSMEIIMENNEETEVMPISDSFDIQNKDIDVVSDGIENDLSNFEDCGNASFQVASSNQQDLECISNLLKSVVDIICETETECDFSILEDCQNLTFASVSSDFNSNAKSSEELPMFYGPHPAIRHSEIETKPTGNIVETKPRILTNQSVQNLKIPEKSIENENEKERKPLKRTISEIRRNRRKAMKLLRNNTVVPNFDERQYSNQFESKISIPRVKSRISEMDYDNLSYQSIPEQIENQNSTQFPIFDDSERVFTDLTPFTSDGEQYCEIEQDFFEMAENRLNSERTNQNEDSLMYNNNNNEDEDGNEQESWVDQNIELDLDEEEEEDDRGGNEEEDGQNDSLLKKKICQSSLHLIKCEFEGCKAKYKWRPKYGKLRLLDHSIKHCPTDEYDCNFCDFKSDSIRAIRAHENVKHVDKGKMNVKEVLKSKISHEELKIIWEKCYKENLHLVGKPNNYSC</sequence>
<organism evidence="2 3">
    <name type="scientific">Caenorhabditis angaria</name>
    <dbReference type="NCBI Taxonomy" id="860376"/>
    <lineage>
        <taxon>Eukaryota</taxon>
        <taxon>Metazoa</taxon>
        <taxon>Ecdysozoa</taxon>
        <taxon>Nematoda</taxon>
        <taxon>Chromadorea</taxon>
        <taxon>Rhabditida</taxon>
        <taxon>Rhabditina</taxon>
        <taxon>Rhabditomorpha</taxon>
        <taxon>Rhabditoidea</taxon>
        <taxon>Rhabditidae</taxon>
        <taxon>Peloderinae</taxon>
        <taxon>Caenorhabditis</taxon>
    </lineage>
</organism>
<feature type="region of interest" description="Disordered" evidence="1">
    <location>
        <begin position="505"/>
        <end position="531"/>
    </location>
</feature>
<proteinExistence type="predicted"/>
<evidence type="ECO:0000313" key="2">
    <source>
        <dbReference type="EMBL" id="CAI5437535.1"/>
    </source>
</evidence>
<dbReference type="PANTHER" id="PTHR36945:SF1">
    <property type="entry name" value="ZINC FINGER PROTEIN C02F5.12-RELATED"/>
    <property type="match status" value="1"/>
</dbReference>
<comment type="caution">
    <text evidence="2">The sequence shown here is derived from an EMBL/GenBank/DDBJ whole genome shotgun (WGS) entry which is preliminary data.</text>
</comment>
<evidence type="ECO:0000313" key="3">
    <source>
        <dbReference type="Proteomes" id="UP001152747"/>
    </source>
</evidence>
<accession>A0A9P1I3X9</accession>
<keyword evidence="3" id="KW-1185">Reference proteome</keyword>
<dbReference type="PANTHER" id="PTHR36945">
    <property type="entry name" value="HIGH INCIDENCE OF MALES (INCREASED X CHROMOSOME LOSS)-RELATED-RELATED"/>
    <property type="match status" value="1"/>
</dbReference>
<dbReference type="OrthoDB" id="5816341at2759"/>